<dbReference type="GeneID" id="9940000"/>
<dbReference type="CTD" id="9940000"/>
<accession>A0A1S0U648</accession>
<organism evidence="1">
    <name type="scientific">Loa loa</name>
    <name type="common">Eye worm</name>
    <name type="synonym">Filaria loa</name>
    <dbReference type="NCBI Taxonomy" id="7209"/>
    <lineage>
        <taxon>Eukaryota</taxon>
        <taxon>Metazoa</taxon>
        <taxon>Ecdysozoa</taxon>
        <taxon>Nematoda</taxon>
        <taxon>Chromadorea</taxon>
        <taxon>Rhabditida</taxon>
        <taxon>Spirurina</taxon>
        <taxon>Spiruromorpha</taxon>
        <taxon>Filarioidea</taxon>
        <taxon>Onchocercidae</taxon>
        <taxon>Loa</taxon>
    </lineage>
</organism>
<evidence type="ECO:0000313" key="1">
    <source>
        <dbReference type="EMBL" id="EFO25875.1"/>
    </source>
</evidence>
<proteinExistence type="predicted"/>
<name>A0A1S0U648_LOALO</name>
<dbReference type="EMBL" id="JH712294">
    <property type="protein sequence ID" value="EFO25875.1"/>
    <property type="molecule type" value="Genomic_DNA"/>
</dbReference>
<dbReference type="RefSeq" id="XP_003138200.1">
    <property type="nucleotide sequence ID" value="XM_003138152.1"/>
</dbReference>
<reference evidence="1" key="1">
    <citation type="submission" date="2012-04" db="EMBL/GenBank/DDBJ databases">
        <title>The Genome Sequence of Loa loa.</title>
        <authorList>
            <consortium name="The Broad Institute Genome Sequencing Platform"/>
            <consortium name="Broad Institute Genome Sequencing Center for Infectious Disease"/>
            <person name="Nutman T.B."/>
            <person name="Fink D.L."/>
            <person name="Russ C."/>
            <person name="Young S."/>
            <person name="Zeng Q."/>
            <person name="Gargeya S."/>
            <person name="Alvarado L."/>
            <person name="Berlin A."/>
            <person name="Chapman S.B."/>
            <person name="Chen Z."/>
            <person name="Freedman E."/>
            <person name="Gellesch M."/>
            <person name="Goldberg J."/>
            <person name="Griggs A."/>
            <person name="Gujja S."/>
            <person name="Heilman E.R."/>
            <person name="Heiman D."/>
            <person name="Howarth C."/>
            <person name="Mehta T."/>
            <person name="Neiman D."/>
            <person name="Pearson M."/>
            <person name="Roberts A."/>
            <person name="Saif S."/>
            <person name="Shea T."/>
            <person name="Shenoy N."/>
            <person name="Sisk P."/>
            <person name="Stolte C."/>
            <person name="Sykes S."/>
            <person name="White J."/>
            <person name="Yandava C."/>
            <person name="Haas B."/>
            <person name="Henn M.R."/>
            <person name="Nusbaum C."/>
            <person name="Birren B."/>
        </authorList>
    </citation>
    <scope>NUCLEOTIDE SEQUENCE [LARGE SCALE GENOMIC DNA]</scope>
</reference>
<gene>
    <name evidence="1" type="ORF">LOAG_02615</name>
</gene>
<dbReference type="InParanoid" id="A0A1S0U648"/>
<dbReference type="AlphaFoldDB" id="A0A1S0U648"/>
<protein>
    <submittedName>
        <fullName evidence="1">Uncharacterized protein</fullName>
    </submittedName>
</protein>
<sequence>MDIITTTRRIYNTLPRQCSNRWLEWISKKEENLIYHQSILITIKLEKAVWFPTKGACNVMYVYDDTSEAGIHHQSRYSESVTCEFAQLTHFSISHQKPMK</sequence>
<dbReference type="KEGG" id="loa:LOAG_02615"/>